<dbReference type="Pfam" id="PF04199">
    <property type="entry name" value="Cyclase"/>
    <property type="match status" value="1"/>
</dbReference>
<reference evidence="1 2" key="2">
    <citation type="journal article" date="2012" name="Environ. Microbiol.">
        <title>Characterization of the first alginolytic operons in a marine bacterium: from their emergence in marine Flavobacteriia to their independent transfers to marine Proteobacteria and human gut Bacteroides.</title>
        <authorList>
            <person name="Thomas F."/>
            <person name="Barbeyron T."/>
            <person name="Tonon T."/>
            <person name="Genicot S."/>
            <person name="Czjzek M."/>
            <person name="Michel G."/>
        </authorList>
    </citation>
    <scope>NUCLEOTIDE SEQUENCE [LARGE SCALE GENOMIC DNA]</scope>
    <source>
        <strain evidence="2">DSM 12802 / CCUG 47099 / CIP 106680 / NCIMB 13871 / Dsij</strain>
    </source>
</reference>
<sequence length="250" mass="28004">MIATIKYRTKNYPIDLSKPLDISIAIKGGSENVTAWYVDPPEIKAHEEDGFVGKVSEGASINFNDIAFNPHAHGTHTECVGHITDEFHSVNKNLKQYFFLAEVITIAPEMLDGDFVISKKQLKYALGNKKREAVVIRTLPNLSQKKSRQYSHSNPPYLTQEAAEFLVEKEVGHLLVDLPSVDKEKDNGALVAHKAFWNFNGKLRKNATITEFVYVPNSVGDGSYMLNLQVAPFENDASPSRPVLYEIIKK</sequence>
<dbReference type="InterPro" id="IPR037175">
    <property type="entry name" value="KFase_sf"/>
</dbReference>
<organism evidence="1 2">
    <name type="scientific">Zobellia galactanivorans (strain DSM 12802 / CCUG 47099 / CIP 106680 / NCIMB 13871 / Dsij)</name>
    <dbReference type="NCBI Taxonomy" id="63186"/>
    <lineage>
        <taxon>Bacteria</taxon>
        <taxon>Pseudomonadati</taxon>
        <taxon>Bacteroidota</taxon>
        <taxon>Flavobacteriia</taxon>
        <taxon>Flavobacteriales</taxon>
        <taxon>Flavobacteriaceae</taxon>
        <taxon>Zobellia</taxon>
    </lineage>
</organism>
<evidence type="ECO:0000313" key="1">
    <source>
        <dbReference type="EMBL" id="CAZ96431.1"/>
    </source>
</evidence>
<evidence type="ECO:0000313" key="2">
    <source>
        <dbReference type="Proteomes" id="UP000008898"/>
    </source>
</evidence>
<keyword evidence="2" id="KW-1185">Reference proteome</keyword>
<protein>
    <submittedName>
        <fullName evidence="1">N-formylkynurenine (Aryl-) formamidase</fullName>
        <ecNumber evidence="1">3.5.1.9</ecNumber>
    </submittedName>
</protein>
<keyword evidence="1" id="KW-0378">Hydrolase</keyword>
<dbReference type="RefSeq" id="WP_013993631.1">
    <property type="nucleotide sequence ID" value="NC_015844.1"/>
</dbReference>
<dbReference type="OrthoDB" id="9814192at2"/>
<dbReference type="STRING" id="63186.ZOBELLIA_2275"/>
<name>G0LBT2_ZOBGA</name>
<dbReference type="KEGG" id="zga:ZOBELLIA_2275"/>
<dbReference type="PATRIC" id="fig|63186.3.peg.2240"/>
<dbReference type="GO" id="GO:0004061">
    <property type="term" value="F:arylformamidase activity"/>
    <property type="evidence" value="ECO:0007669"/>
    <property type="project" value="UniProtKB-EC"/>
</dbReference>
<dbReference type="HOGENOM" id="CLU_1085135_0_0_10"/>
<dbReference type="EC" id="3.5.1.9" evidence="1"/>
<reference evidence="2" key="1">
    <citation type="submission" date="2009-07" db="EMBL/GenBank/DDBJ databases">
        <title>Complete genome sequence of Zobellia galactanivorans Dsij.</title>
        <authorList>
            <consortium name="Genoscope - CEA"/>
        </authorList>
    </citation>
    <scope>NUCLEOTIDE SEQUENCE [LARGE SCALE GENOMIC DNA]</scope>
    <source>
        <strain evidence="2">DSM 12802 / CCUG 47099 / CIP 106680 / NCIMB 13871 / Dsij</strain>
    </source>
</reference>
<dbReference type="GO" id="GO:0019441">
    <property type="term" value="P:L-tryptophan catabolic process to kynurenine"/>
    <property type="evidence" value="ECO:0007669"/>
    <property type="project" value="InterPro"/>
</dbReference>
<proteinExistence type="predicted"/>
<dbReference type="EMBL" id="FP476056">
    <property type="protein sequence ID" value="CAZ96431.1"/>
    <property type="molecule type" value="Genomic_DNA"/>
</dbReference>
<accession>G0LBT2</accession>
<dbReference type="Gene3D" id="3.50.30.50">
    <property type="entry name" value="Putative cyclase"/>
    <property type="match status" value="1"/>
</dbReference>
<gene>
    <name evidence="1" type="ordered locus">zobellia_2275</name>
</gene>
<dbReference type="Proteomes" id="UP000008898">
    <property type="component" value="Chromosome"/>
</dbReference>
<dbReference type="AlphaFoldDB" id="G0LBT2"/>
<dbReference type="SUPFAM" id="SSF102198">
    <property type="entry name" value="Putative cyclase"/>
    <property type="match status" value="1"/>
</dbReference>
<dbReference type="InterPro" id="IPR007325">
    <property type="entry name" value="KFase/CYL"/>
</dbReference>